<feature type="non-terminal residue" evidence="1">
    <location>
        <position position="1"/>
    </location>
</feature>
<sequence length="257" mass="29198">EEDKILPEDINKIEIYLDGDKNDGIFLGEAAYGLPSKEASLIYGDKAADSGYVLVWDNEEYTFEPGSTHYLYLYVLIPKYGWDYVRKKVVISGETDFDESIKLSIEDPSHNEIIKEADKSDIKISGWSVDLDYLDTTGIDRIEIYLNRPRGFGEYLPEENYGIERPDVANAFTNANYINSGYSFYFDGSKLEAGSENTLYFYFYSTSGTHFMAMVDFKIEGDQKESNAIIPVPEVNLDNQSMEISGWAINKNIIEEG</sequence>
<proteinExistence type="predicted"/>
<comment type="caution">
    <text evidence="1">The sequence shown here is derived from an EMBL/GenBank/DDBJ whole genome shotgun (WGS) entry which is preliminary data.</text>
</comment>
<dbReference type="EMBL" id="BART01031219">
    <property type="protein sequence ID" value="GAH11997.1"/>
    <property type="molecule type" value="Genomic_DNA"/>
</dbReference>
<protein>
    <submittedName>
        <fullName evidence="1">Uncharacterized protein</fullName>
    </submittedName>
</protein>
<name>X1CW17_9ZZZZ</name>
<evidence type="ECO:0000313" key="1">
    <source>
        <dbReference type="EMBL" id="GAH11997.1"/>
    </source>
</evidence>
<organism evidence="1">
    <name type="scientific">marine sediment metagenome</name>
    <dbReference type="NCBI Taxonomy" id="412755"/>
    <lineage>
        <taxon>unclassified sequences</taxon>
        <taxon>metagenomes</taxon>
        <taxon>ecological metagenomes</taxon>
    </lineage>
</organism>
<accession>X1CW17</accession>
<feature type="non-terminal residue" evidence="1">
    <location>
        <position position="257"/>
    </location>
</feature>
<gene>
    <name evidence="1" type="ORF">S01H4_54277</name>
</gene>
<reference evidence="1" key="1">
    <citation type="journal article" date="2014" name="Front. Microbiol.">
        <title>High frequency of phylogenetically diverse reductive dehalogenase-homologous genes in deep subseafloor sedimentary metagenomes.</title>
        <authorList>
            <person name="Kawai M."/>
            <person name="Futagami T."/>
            <person name="Toyoda A."/>
            <person name="Takaki Y."/>
            <person name="Nishi S."/>
            <person name="Hori S."/>
            <person name="Arai W."/>
            <person name="Tsubouchi T."/>
            <person name="Morono Y."/>
            <person name="Uchiyama I."/>
            <person name="Ito T."/>
            <person name="Fujiyama A."/>
            <person name="Inagaki F."/>
            <person name="Takami H."/>
        </authorList>
    </citation>
    <scope>NUCLEOTIDE SEQUENCE</scope>
    <source>
        <strain evidence="1">Expedition CK06-06</strain>
    </source>
</reference>
<dbReference type="AlphaFoldDB" id="X1CW17"/>